<keyword evidence="1 3" id="KW-0808">Transferase</keyword>
<dbReference type="PROSITE" id="PS00885">
    <property type="entry name" value="EPSP_SYNTHASE_2"/>
    <property type="match status" value="1"/>
</dbReference>
<dbReference type="Gene3D" id="3.65.10.10">
    <property type="entry name" value="Enolpyruvate transferase domain"/>
    <property type="match status" value="1"/>
</dbReference>
<accession>A0A642PKL0</accession>
<feature type="non-terminal residue" evidence="3">
    <location>
        <position position="1"/>
    </location>
</feature>
<dbReference type="EMBL" id="VVZE01000171">
    <property type="protein sequence ID" value="KAA5377800.1"/>
    <property type="molecule type" value="Genomic_DNA"/>
</dbReference>
<evidence type="ECO:0000313" key="3">
    <source>
        <dbReference type="EMBL" id="KAA5377800.1"/>
    </source>
</evidence>
<proteinExistence type="predicted"/>
<sequence length="171" mass="19295">SYQGDSRGAEVFTRLGVHTEYTDRGVKLTRKGTPATRLDEDMVDIPDLAQTFVVTCCLMDIPFRFTGLQSLKIKETDRITALITELRKLGYVVRSEQDSILLWDGERCPADADPVIATYEDHRMAMAFAPACLVLPQIRINEPQVVTKSYPAYWEDLQKAGFKVCQDAMQS</sequence>
<organism evidence="3">
    <name type="scientific">Phocaeicola dorei</name>
    <dbReference type="NCBI Taxonomy" id="357276"/>
    <lineage>
        <taxon>Bacteria</taxon>
        <taxon>Pseudomonadati</taxon>
        <taxon>Bacteroidota</taxon>
        <taxon>Bacteroidia</taxon>
        <taxon>Bacteroidales</taxon>
        <taxon>Bacteroidaceae</taxon>
        <taxon>Phocaeicola</taxon>
    </lineage>
</organism>
<dbReference type="Pfam" id="PF00275">
    <property type="entry name" value="EPSP_synthase"/>
    <property type="match status" value="1"/>
</dbReference>
<dbReference type="SUPFAM" id="SSF55205">
    <property type="entry name" value="EPT/RTPC-like"/>
    <property type="match status" value="1"/>
</dbReference>
<dbReference type="InterPro" id="IPR036968">
    <property type="entry name" value="Enolpyruvate_Tfrase_sf"/>
</dbReference>
<gene>
    <name evidence="3" type="ORF">F2Y44_23670</name>
</gene>
<dbReference type="GO" id="GO:0009423">
    <property type="term" value="P:chorismate biosynthetic process"/>
    <property type="evidence" value="ECO:0007669"/>
    <property type="project" value="TreeGrafter"/>
</dbReference>
<evidence type="ECO:0000259" key="2">
    <source>
        <dbReference type="Pfam" id="PF00275"/>
    </source>
</evidence>
<reference evidence="3" key="1">
    <citation type="journal article" date="2019" name="Nat. Med.">
        <title>A library of human gut bacterial isolates paired with longitudinal multiomics data enables mechanistic microbiome research.</title>
        <authorList>
            <person name="Poyet M."/>
            <person name="Groussin M."/>
            <person name="Gibbons S.M."/>
            <person name="Avila-Pacheco J."/>
            <person name="Jiang X."/>
            <person name="Kearney S.M."/>
            <person name="Perrotta A.R."/>
            <person name="Berdy B."/>
            <person name="Zhao S."/>
            <person name="Lieberman T.D."/>
            <person name="Swanson P.K."/>
            <person name="Smith M."/>
            <person name="Roesemann S."/>
            <person name="Alexander J.E."/>
            <person name="Rich S.A."/>
            <person name="Livny J."/>
            <person name="Vlamakis H."/>
            <person name="Clish C."/>
            <person name="Bullock K."/>
            <person name="Deik A."/>
            <person name="Scott J."/>
            <person name="Pierce K.A."/>
            <person name="Xavier R.J."/>
            <person name="Alm E.J."/>
        </authorList>
    </citation>
    <scope>NUCLEOTIDE SEQUENCE [LARGE SCALE GENOMIC DNA]</scope>
    <source>
        <strain evidence="3">BIOML-A8</strain>
    </source>
</reference>
<protein>
    <submittedName>
        <fullName evidence="3">3-phosphoshikimate 1-carboxyvinyltransferase</fullName>
    </submittedName>
</protein>
<dbReference type="PANTHER" id="PTHR21090">
    <property type="entry name" value="AROM/DEHYDROQUINATE SYNTHASE"/>
    <property type="match status" value="1"/>
</dbReference>
<comment type="caution">
    <text evidence="3">The sequence shown here is derived from an EMBL/GenBank/DDBJ whole genome shotgun (WGS) entry which is preliminary data.</text>
</comment>
<dbReference type="InterPro" id="IPR013792">
    <property type="entry name" value="RNA3'P_cycl/enolpyr_Trfase_a/b"/>
</dbReference>
<dbReference type="InterPro" id="IPR001986">
    <property type="entry name" value="Enolpyruvate_Tfrase_dom"/>
</dbReference>
<dbReference type="PANTHER" id="PTHR21090:SF5">
    <property type="entry name" value="PENTAFUNCTIONAL AROM POLYPEPTIDE"/>
    <property type="match status" value="1"/>
</dbReference>
<dbReference type="AlphaFoldDB" id="A0A642PKL0"/>
<feature type="domain" description="Enolpyruvate transferase" evidence="2">
    <location>
        <begin position="3"/>
        <end position="157"/>
    </location>
</feature>
<dbReference type="GO" id="GO:0003866">
    <property type="term" value="F:3-phosphoshikimate 1-carboxyvinyltransferase activity"/>
    <property type="evidence" value="ECO:0007669"/>
    <property type="project" value="TreeGrafter"/>
</dbReference>
<name>A0A642PKL0_9BACT</name>
<evidence type="ECO:0000256" key="1">
    <source>
        <dbReference type="ARBA" id="ARBA00022679"/>
    </source>
</evidence>
<dbReference type="InterPro" id="IPR023193">
    <property type="entry name" value="EPSP_synthase_CS"/>
</dbReference>